<keyword evidence="8 10" id="KW-0325">Glycoprotein</keyword>
<evidence type="ECO:0000256" key="8">
    <source>
        <dbReference type="ARBA" id="ARBA00023180"/>
    </source>
</evidence>
<sequence>FFQVEQFTVLWLLLIVIVAGNIGIIYTLAAEKSRKSRMNYFITHLAYADLSVGLISVLTDLIWRITITWNAGNVACKVVKFLQVVVTYASTYVLVALSIDRYDAIRHPMKFSGSWKRARCLVTTAWAFSVLFSIPILILYEEKVVQGQLQCWLEFSAQWQWRLYMTLVCISLFALPTAIIATCYAIIIITIWTKGTATTFLTPQNDKRSRRGGKENSDNSRRASSRGLIPRAKVKTVKITLVIVSVFVICWSPYMIFDMLQVYGQVPPTQTNIAIATFVQSLAPLNSAANPLIYAIFSTHCGRILWLLPPFKWMCKKRKKRSKDSTTNTQSSTMSEFLTHTHKRRSEMSNSVRNTVLIHAKK</sequence>
<dbReference type="PANTHER" id="PTHR24224">
    <property type="entry name" value="CARDIOACCELERATORY PEPTIDE RECEPTOR-RELATED"/>
    <property type="match status" value="1"/>
</dbReference>
<feature type="transmembrane region" description="Helical" evidence="10">
    <location>
        <begin position="163"/>
        <end position="192"/>
    </location>
</feature>
<evidence type="ECO:0000256" key="9">
    <source>
        <dbReference type="ARBA" id="ARBA00023224"/>
    </source>
</evidence>
<feature type="domain" description="G-protein coupled receptors family 1 profile" evidence="12">
    <location>
        <begin position="20"/>
        <end position="294"/>
    </location>
</feature>
<comment type="subcellular location">
    <subcellularLocation>
        <location evidence="1 10">Cell membrane</location>
        <topology evidence="1 10">Multi-pass membrane protein</topology>
    </subcellularLocation>
</comment>
<feature type="transmembrane region" description="Helical" evidence="10">
    <location>
        <begin position="239"/>
        <end position="257"/>
    </location>
</feature>
<dbReference type="AlphaFoldDB" id="A0A653CHY3"/>
<evidence type="ECO:0000313" key="13">
    <source>
        <dbReference type="EMBL" id="VEN47316.1"/>
    </source>
</evidence>
<dbReference type="InterPro" id="IPR000276">
    <property type="entry name" value="GPCR_Rhodpsn"/>
</dbReference>
<dbReference type="PROSITE" id="PS50262">
    <property type="entry name" value="G_PROTEIN_RECEP_F1_2"/>
    <property type="match status" value="1"/>
</dbReference>
<feature type="transmembrane region" description="Helical" evidence="10">
    <location>
        <begin position="78"/>
        <end position="99"/>
    </location>
</feature>
<evidence type="ECO:0000256" key="11">
    <source>
        <dbReference type="SAM" id="MobiDB-lite"/>
    </source>
</evidence>
<keyword evidence="4 10" id="KW-1133">Transmembrane helix</keyword>
<dbReference type="PRINTS" id="PR00896">
    <property type="entry name" value="VASOPRESSINR"/>
</dbReference>
<keyword evidence="9 10" id="KW-0807">Transducer</keyword>
<evidence type="ECO:0000256" key="4">
    <source>
        <dbReference type="ARBA" id="ARBA00022989"/>
    </source>
</evidence>
<feature type="region of interest" description="Disordered" evidence="11">
    <location>
        <begin position="319"/>
        <end position="354"/>
    </location>
</feature>
<evidence type="ECO:0000256" key="5">
    <source>
        <dbReference type="ARBA" id="ARBA00023040"/>
    </source>
</evidence>
<evidence type="ECO:0000256" key="1">
    <source>
        <dbReference type="ARBA" id="ARBA00004651"/>
    </source>
</evidence>
<feature type="transmembrane region" description="Helical" evidence="10">
    <location>
        <begin position="6"/>
        <end position="29"/>
    </location>
</feature>
<dbReference type="Proteomes" id="UP000410492">
    <property type="component" value="Unassembled WGS sequence"/>
</dbReference>
<evidence type="ECO:0000256" key="2">
    <source>
        <dbReference type="ARBA" id="ARBA00022475"/>
    </source>
</evidence>
<dbReference type="GO" id="GO:0008188">
    <property type="term" value="F:neuropeptide receptor activity"/>
    <property type="evidence" value="ECO:0007669"/>
    <property type="project" value="TreeGrafter"/>
</dbReference>
<feature type="transmembrane region" description="Helical" evidence="10">
    <location>
        <begin position="292"/>
        <end position="311"/>
    </location>
</feature>
<organism evidence="13 14">
    <name type="scientific">Callosobruchus maculatus</name>
    <name type="common">Southern cowpea weevil</name>
    <name type="synonym">Pulse bruchid</name>
    <dbReference type="NCBI Taxonomy" id="64391"/>
    <lineage>
        <taxon>Eukaryota</taxon>
        <taxon>Metazoa</taxon>
        <taxon>Ecdysozoa</taxon>
        <taxon>Arthropoda</taxon>
        <taxon>Hexapoda</taxon>
        <taxon>Insecta</taxon>
        <taxon>Pterygota</taxon>
        <taxon>Neoptera</taxon>
        <taxon>Endopterygota</taxon>
        <taxon>Coleoptera</taxon>
        <taxon>Polyphaga</taxon>
        <taxon>Cucujiformia</taxon>
        <taxon>Chrysomeloidea</taxon>
        <taxon>Chrysomelidae</taxon>
        <taxon>Bruchinae</taxon>
        <taxon>Bruchini</taxon>
        <taxon>Callosobruchus</taxon>
    </lineage>
</organism>
<reference evidence="13 14" key="1">
    <citation type="submission" date="2019-01" db="EMBL/GenBank/DDBJ databases">
        <authorList>
            <person name="Sayadi A."/>
        </authorList>
    </citation>
    <scope>NUCLEOTIDE SEQUENCE [LARGE SCALE GENOMIC DNA]</scope>
</reference>
<evidence type="ECO:0000256" key="6">
    <source>
        <dbReference type="ARBA" id="ARBA00023136"/>
    </source>
</evidence>
<dbReference type="InterPro" id="IPR017452">
    <property type="entry name" value="GPCR_Rhodpsn_7TM"/>
</dbReference>
<dbReference type="PRINTS" id="PR00237">
    <property type="entry name" value="GPCRRHODOPSN"/>
</dbReference>
<accession>A0A653CHY3</accession>
<dbReference type="Pfam" id="PF00001">
    <property type="entry name" value="7tm_1"/>
    <property type="match status" value="1"/>
</dbReference>
<feature type="non-terminal residue" evidence="13">
    <location>
        <position position="1"/>
    </location>
</feature>
<evidence type="ECO:0000313" key="14">
    <source>
        <dbReference type="Proteomes" id="UP000410492"/>
    </source>
</evidence>
<dbReference type="InterPro" id="IPR052665">
    <property type="entry name" value="Neuropeptide-GPCR"/>
</dbReference>
<evidence type="ECO:0000256" key="3">
    <source>
        <dbReference type="ARBA" id="ARBA00022692"/>
    </source>
</evidence>
<dbReference type="PANTHER" id="PTHR24224:SF6">
    <property type="entry name" value="CARDIOACCELERATORY PEPTIDE RECEPTOR-RELATED"/>
    <property type="match status" value="1"/>
</dbReference>
<evidence type="ECO:0000256" key="7">
    <source>
        <dbReference type="ARBA" id="ARBA00023170"/>
    </source>
</evidence>
<feature type="transmembrane region" description="Helical" evidence="10">
    <location>
        <begin position="41"/>
        <end position="66"/>
    </location>
</feature>
<evidence type="ECO:0000256" key="10">
    <source>
        <dbReference type="RuleBase" id="RU046427"/>
    </source>
</evidence>
<evidence type="ECO:0000259" key="12">
    <source>
        <dbReference type="PROSITE" id="PS50262"/>
    </source>
</evidence>
<dbReference type="PROSITE" id="PS00237">
    <property type="entry name" value="G_PROTEIN_RECEP_F1_1"/>
    <property type="match status" value="1"/>
</dbReference>
<name>A0A653CHY3_CALMS</name>
<keyword evidence="5 10" id="KW-0297">G-protein coupled receptor</keyword>
<keyword evidence="14" id="KW-1185">Reference proteome</keyword>
<keyword evidence="3 10" id="KW-0812">Transmembrane</keyword>
<dbReference type="Gene3D" id="1.20.1070.10">
    <property type="entry name" value="Rhodopsin 7-helix transmembrane proteins"/>
    <property type="match status" value="1"/>
</dbReference>
<dbReference type="InterPro" id="IPR001817">
    <property type="entry name" value="Vasoprsn_rcpt"/>
</dbReference>
<feature type="compositionally biased region" description="Polar residues" evidence="11">
    <location>
        <begin position="328"/>
        <end position="338"/>
    </location>
</feature>
<keyword evidence="6 10" id="KW-0472">Membrane</keyword>
<feature type="region of interest" description="Disordered" evidence="11">
    <location>
        <begin position="203"/>
        <end position="224"/>
    </location>
</feature>
<proteinExistence type="inferred from homology"/>
<dbReference type="SUPFAM" id="SSF81321">
    <property type="entry name" value="Family A G protein-coupled receptor-like"/>
    <property type="match status" value="1"/>
</dbReference>
<dbReference type="GO" id="GO:0005886">
    <property type="term" value="C:plasma membrane"/>
    <property type="evidence" value="ECO:0007669"/>
    <property type="project" value="UniProtKB-SubCell"/>
</dbReference>
<feature type="compositionally biased region" description="Basic and acidic residues" evidence="11">
    <location>
        <begin position="212"/>
        <end position="221"/>
    </location>
</feature>
<dbReference type="OrthoDB" id="5987909at2759"/>
<keyword evidence="2" id="KW-1003">Cell membrane</keyword>
<protein>
    <recommendedName>
        <fullName evidence="12">G-protein coupled receptors family 1 profile domain-containing protein</fullName>
    </recommendedName>
</protein>
<comment type="similarity">
    <text evidence="10">Belongs to the G-protein coupled receptor 1 family. Vasopressin/oxytocin receptor subfamily.</text>
</comment>
<dbReference type="GO" id="GO:0005000">
    <property type="term" value="F:vasopressin receptor activity"/>
    <property type="evidence" value="ECO:0007669"/>
    <property type="project" value="InterPro"/>
</dbReference>
<feature type="transmembrane region" description="Helical" evidence="10">
    <location>
        <begin position="120"/>
        <end position="140"/>
    </location>
</feature>
<keyword evidence="7 10" id="KW-0675">Receptor</keyword>
<gene>
    <name evidence="13" type="ORF">CALMAC_LOCUS9124</name>
</gene>
<dbReference type="EMBL" id="CAACVG010007839">
    <property type="protein sequence ID" value="VEN47316.1"/>
    <property type="molecule type" value="Genomic_DNA"/>
</dbReference>
<dbReference type="FunFam" id="1.20.1070.10:FF:000188">
    <property type="entry name" value="Neuropeptide S receptor"/>
    <property type="match status" value="1"/>
</dbReference>